<dbReference type="SUPFAM" id="SSF48371">
    <property type="entry name" value="ARM repeat"/>
    <property type="match status" value="1"/>
</dbReference>
<protein>
    <submittedName>
        <fullName evidence="6">Nucleolar complex protein 2 homolog</fullName>
    </submittedName>
</protein>
<dbReference type="GO" id="GO:0030690">
    <property type="term" value="C:Noc1p-Noc2p complex"/>
    <property type="evidence" value="ECO:0007669"/>
    <property type="project" value="TreeGrafter"/>
</dbReference>
<dbReference type="InterPro" id="IPR016024">
    <property type="entry name" value="ARM-type_fold"/>
</dbReference>
<dbReference type="OMA" id="QMFFPIP"/>
<reference evidence="4 5" key="2">
    <citation type="submission" date="2018-11" db="EMBL/GenBank/DDBJ databases">
        <authorList>
            <consortium name="Pathogen Informatics"/>
        </authorList>
    </citation>
    <scope>NUCLEOTIDE SEQUENCE [LARGE SCALE GENOMIC DNA]</scope>
</reference>
<evidence type="ECO:0000313" key="6">
    <source>
        <dbReference type="WBParaSite" id="TCLT_0000127301-mRNA-1"/>
    </source>
</evidence>
<dbReference type="PANTHER" id="PTHR12687:SF4">
    <property type="entry name" value="NUCLEOLAR COMPLEX PROTEIN 2 HOMOLOG"/>
    <property type="match status" value="1"/>
</dbReference>
<dbReference type="GO" id="GO:0003714">
    <property type="term" value="F:transcription corepressor activity"/>
    <property type="evidence" value="ECO:0007669"/>
    <property type="project" value="TreeGrafter"/>
</dbReference>
<name>A0A0N5CM99_THECL</name>
<sequence>MTDIEDANQENMRANHERDNALLLTCARRKKSMKKYEEELISNGLFSVRFKPKFIVAENTSLSVHRKELLKLAEKDPGFYKFLKEEESDLLAFRDLESGSDKDSDSEVNKEEKRFFEEKNLLKGNVGRKIIDQSFVENLQNCLLETSRPKLSLLREVVAAFTACVARVGANIELPNYIVNDSDVFESIIRLCFSYLGKCLHMLIGEIRTEPSEGATDLRFRQVGRLKGRQYKRWKKYSSLLKSYFHALTLFLNEIQTPDVIVCTLRAITDLLELYIKFPKLIRNLTKILVRIWSRRTLECRCAAFFAVYKLVRISKSTFSSVIKSFYFGYVTSARDVSAESWCLVAFMQKSFAELCLVYPEVSYQYTFVYIRQTAIHLRNAVIAKRKVSGLLGLALSCHARDKVKYSFKLLKTDLIQTVYNWQFIRCLYLWTQVIGKAHRLRISSADGNIGGLEELAYPLCQITISLMKLFPSIKYLALRLHCLRILLIMQHNCELYVPTLALATELLTDVLLLSKKKPTKGQGTHKNIDMKCFLKISTAHLDDVGFRQAALEELFSIQLEAAHAIQENCAFADIIVPVNQKIREFVKSCRNVEFSRLFRSLEIKLKEQSIYTRKIIDSTDVDLRNEALMKHLGRRFKTTDAPLTRFYNSWQNIWKLKQSNASNAVIFSSIYMSIPTYSNH</sequence>
<dbReference type="InterPro" id="IPR005343">
    <property type="entry name" value="Noc2"/>
</dbReference>
<dbReference type="EMBL" id="UYYF01000150">
    <property type="protein sequence ID" value="VDM96625.1"/>
    <property type="molecule type" value="Genomic_DNA"/>
</dbReference>
<proteinExistence type="inferred from homology"/>
<accession>A0A0N5CM99</accession>
<dbReference type="PANTHER" id="PTHR12687">
    <property type="entry name" value="NUCLEOLAR COMPLEX 2 AND RAD4-RELATED"/>
    <property type="match status" value="1"/>
</dbReference>
<dbReference type="GO" id="GO:0042273">
    <property type="term" value="P:ribosomal large subunit biogenesis"/>
    <property type="evidence" value="ECO:0007669"/>
    <property type="project" value="TreeGrafter"/>
</dbReference>
<evidence type="ECO:0000256" key="1">
    <source>
        <dbReference type="ARBA" id="ARBA00004123"/>
    </source>
</evidence>
<dbReference type="GO" id="GO:0005730">
    <property type="term" value="C:nucleolus"/>
    <property type="evidence" value="ECO:0007669"/>
    <property type="project" value="TreeGrafter"/>
</dbReference>
<dbReference type="GO" id="GO:0042393">
    <property type="term" value="F:histone binding"/>
    <property type="evidence" value="ECO:0007669"/>
    <property type="project" value="TreeGrafter"/>
</dbReference>
<reference evidence="6" key="1">
    <citation type="submission" date="2017-02" db="UniProtKB">
        <authorList>
            <consortium name="WormBaseParasite"/>
        </authorList>
    </citation>
    <scope>IDENTIFICATION</scope>
</reference>
<dbReference type="GO" id="GO:0005654">
    <property type="term" value="C:nucleoplasm"/>
    <property type="evidence" value="ECO:0007669"/>
    <property type="project" value="TreeGrafter"/>
</dbReference>
<dbReference type="WBParaSite" id="TCLT_0000127301-mRNA-1">
    <property type="protein sequence ID" value="TCLT_0000127301-mRNA-1"/>
    <property type="gene ID" value="TCLT_0000127301"/>
</dbReference>
<dbReference type="AlphaFoldDB" id="A0A0N5CM99"/>
<evidence type="ECO:0000313" key="5">
    <source>
        <dbReference type="Proteomes" id="UP000276776"/>
    </source>
</evidence>
<keyword evidence="5" id="KW-1185">Reference proteome</keyword>
<dbReference type="GO" id="GO:0000122">
    <property type="term" value="P:negative regulation of transcription by RNA polymerase II"/>
    <property type="evidence" value="ECO:0007669"/>
    <property type="project" value="TreeGrafter"/>
</dbReference>
<comment type="subcellular location">
    <subcellularLocation>
        <location evidence="1">Nucleus</location>
    </subcellularLocation>
</comment>
<dbReference type="OrthoDB" id="10266662at2759"/>
<evidence type="ECO:0000256" key="2">
    <source>
        <dbReference type="ARBA" id="ARBA00005907"/>
    </source>
</evidence>
<evidence type="ECO:0000256" key="3">
    <source>
        <dbReference type="ARBA" id="ARBA00023242"/>
    </source>
</evidence>
<dbReference type="STRING" id="103827.A0A0N5CM99"/>
<gene>
    <name evidence="4" type="ORF">TCLT_LOCUS1274</name>
</gene>
<dbReference type="Pfam" id="PF03715">
    <property type="entry name" value="Noc2"/>
    <property type="match status" value="1"/>
</dbReference>
<evidence type="ECO:0000313" key="4">
    <source>
        <dbReference type="EMBL" id="VDM96625.1"/>
    </source>
</evidence>
<comment type="similarity">
    <text evidence="2">Belongs to the NOC2 family.</text>
</comment>
<dbReference type="Proteomes" id="UP000276776">
    <property type="component" value="Unassembled WGS sequence"/>
</dbReference>
<dbReference type="GO" id="GO:0030691">
    <property type="term" value="C:Noc2p-Noc3p complex"/>
    <property type="evidence" value="ECO:0007669"/>
    <property type="project" value="TreeGrafter"/>
</dbReference>
<keyword evidence="3" id="KW-0539">Nucleus</keyword>
<organism evidence="6">
    <name type="scientific">Thelazia callipaeda</name>
    <name type="common">Oriental eyeworm</name>
    <name type="synonym">Parasitic nematode</name>
    <dbReference type="NCBI Taxonomy" id="103827"/>
    <lineage>
        <taxon>Eukaryota</taxon>
        <taxon>Metazoa</taxon>
        <taxon>Ecdysozoa</taxon>
        <taxon>Nematoda</taxon>
        <taxon>Chromadorea</taxon>
        <taxon>Rhabditida</taxon>
        <taxon>Spirurina</taxon>
        <taxon>Spiruromorpha</taxon>
        <taxon>Thelazioidea</taxon>
        <taxon>Thelaziidae</taxon>
        <taxon>Thelazia</taxon>
    </lineage>
</organism>